<gene>
    <name evidence="7" type="ORF">QBC47DRAFT_465455</name>
</gene>
<dbReference type="InterPro" id="IPR052542">
    <property type="entry name" value="Cholesterol_Oxidase"/>
</dbReference>
<evidence type="ECO:0008006" key="9">
    <source>
        <dbReference type="Google" id="ProtNLM"/>
    </source>
</evidence>
<keyword evidence="6" id="KW-0812">Transmembrane</keyword>
<dbReference type="EMBL" id="MU839854">
    <property type="protein sequence ID" value="KAK1749629.1"/>
    <property type="molecule type" value="Genomic_DNA"/>
</dbReference>
<evidence type="ECO:0000256" key="2">
    <source>
        <dbReference type="ARBA" id="ARBA00022630"/>
    </source>
</evidence>
<evidence type="ECO:0000256" key="6">
    <source>
        <dbReference type="SAM" id="Phobius"/>
    </source>
</evidence>
<dbReference type="Proteomes" id="UP001239445">
    <property type="component" value="Unassembled WGS sequence"/>
</dbReference>
<proteinExistence type="predicted"/>
<keyword evidence="8" id="KW-1185">Reference proteome</keyword>
<accession>A0AAJ0B2I2</accession>
<reference evidence="7" key="1">
    <citation type="submission" date="2023-06" db="EMBL/GenBank/DDBJ databases">
        <title>Genome-scale phylogeny and comparative genomics of the fungal order Sordariales.</title>
        <authorList>
            <consortium name="Lawrence Berkeley National Laboratory"/>
            <person name="Hensen N."/>
            <person name="Bonometti L."/>
            <person name="Westerberg I."/>
            <person name="Brannstrom I.O."/>
            <person name="Guillou S."/>
            <person name="Cros-Aarteil S."/>
            <person name="Calhoun S."/>
            <person name="Haridas S."/>
            <person name="Kuo A."/>
            <person name="Mondo S."/>
            <person name="Pangilinan J."/>
            <person name="Riley R."/>
            <person name="Labutti K."/>
            <person name="Andreopoulos B."/>
            <person name="Lipzen A."/>
            <person name="Chen C."/>
            <person name="Yanf M."/>
            <person name="Daum C."/>
            <person name="Ng V."/>
            <person name="Clum A."/>
            <person name="Steindorff A."/>
            <person name="Ohm R."/>
            <person name="Martin F."/>
            <person name="Silar P."/>
            <person name="Natvig D."/>
            <person name="Lalanne C."/>
            <person name="Gautier V."/>
            <person name="Ament-Velasquez S.L."/>
            <person name="Kruys A."/>
            <person name="Hutchinson M.I."/>
            <person name="Powell A.J."/>
            <person name="Barry K."/>
            <person name="Miller A.N."/>
            <person name="Grigoriev I.V."/>
            <person name="Debuchy R."/>
            <person name="Gladieux P."/>
            <person name="Thoren M.H."/>
            <person name="Johannesson H."/>
        </authorList>
    </citation>
    <scope>NUCLEOTIDE SEQUENCE</scope>
    <source>
        <strain evidence="7">PSN4</strain>
    </source>
</reference>
<name>A0AAJ0B2I2_9PEZI</name>
<organism evidence="7 8">
    <name type="scientific">Echria macrotheca</name>
    <dbReference type="NCBI Taxonomy" id="438768"/>
    <lineage>
        <taxon>Eukaryota</taxon>
        <taxon>Fungi</taxon>
        <taxon>Dikarya</taxon>
        <taxon>Ascomycota</taxon>
        <taxon>Pezizomycotina</taxon>
        <taxon>Sordariomycetes</taxon>
        <taxon>Sordariomycetidae</taxon>
        <taxon>Sordariales</taxon>
        <taxon>Schizotheciaceae</taxon>
        <taxon>Echria</taxon>
    </lineage>
</organism>
<dbReference type="PANTHER" id="PTHR47470">
    <property type="entry name" value="CHOLESTEROL OXIDASE"/>
    <property type="match status" value="1"/>
</dbReference>
<keyword evidence="6" id="KW-0472">Membrane</keyword>
<sequence>MPITFVEKTSATYNFGFPAEDNFFPRLRKPVELLCGSHDVVVIGSGYGGGVTASRMARTGTAVGLRDSGLEKWPGEYLLDPFKPLPLESSELERTMIEHGGHMLVSHIRLHNIGSAVAEHRSNPHPFGTYGNRAEEHMAANQIWGLITALRDLHHPLLTPMPQHEDPKPENIIIWSRQQGRDSSTSRTLKTYASTIRTLHHPPSSEVISGHRDRKPGNTHWREQQENDGSAAKTLETSRNRTGSFSVLGLLVLADMVSAYVFWTWNNMAMTVSTLCLCFTSHFGSGPEFKLKLRNMAEFSTCTGT</sequence>
<evidence type="ECO:0000313" key="7">
    <source>
        <dbReference type="EMBL" id="KAK1749629.1"/>
    </source>
</evidence>
<dbReference type="PANTHER" id="PTHR47470:SF1">
    <property type="entry name" value="FAD-DEPENDENT OXIDOREDUCTASE 2 FAD BINDING DOMAIN-CONTAINING PROTEIN"/>
    <property type="match status" value="1"/>
</dbReference>
<keyword evidence="6" id="KW-1133">Transmembrane helix</keyword>
<keyword evidence="4" id="KW-0560">Oxidoreductase</keyword>
<evidence type="ECO:0000313" key="8">
    <source>
        <dbReference type="Proteomes" id="UP001239445"/>
    </source>
</evidence>
<dbReference type="AlphaFoldDB" id="A0AAJ0B2I2"/>
<feature type="transmembrane region" description="Helical" evidence="6">
    <location>
        <begin position="243"/>
        <end position="263"/>
    </location>
</feature>
<dbReference type="Gene3D" id="3.50.50.60">
    <property type="entry name" value="FAD/NAD(P)-binding domain"/>
    <property type="match status" value="1"/>
</dbReference>
<dbReference type="GO" id="GO:0016491">
    <property type="term" value="F:oxidoreductase activity"/>
    <property type="evidence" value="ECO:0007669"/>
    <property type="project" value="UniProtKB-KW"/>
</dbReference>
<dbReference type="InterPro" id="IPR036188">
    <property type="entry name" value="FAD/NAD-bd_sf"/>
</dbReference>
<evidence type="ECO:0000256" key="4">
    <source>
        <dbReference type="ARBA" id="ARBA00023002"/>
    </source>
</evidence>
<evidence type="ECO:0000256" key="5">
    <source>
        <dbReference type="SAM" id="MobiDB-lite"/>
    </source>
</evidence>
<dbReference type="SUPFAM" id="SSF51905">
    <property type="entry name" value="FAD/NAD(P)-binding domain"/>
    <property type="match status" value="1"/>
</dbReference>
<evidence type="ECO:0000256" key="3">
    <source>
        <dbReference type="ARBA" id="ARBA00022827"/>
    </source>
</evidence>
<protein>
    <recommendedName>
        <fullName evidence="9">FAD/NAD(P)-binding domain-containing protein</fullName>
    </recommendedName>
</protein>
<feature type="region of interest" description="Disordered" evidence="5">
    <location>
        <begin position="200"/>
        <end position="238"/>
    </location>
</feature>
<evidence type="ECO:0000256" key="1">
    <source>
        <dbReference type="ARBA" id="ARBA00001974"/>
    </source>
</evidence>
<keyword evidence="3" id="KW-0274">FAD</keyword>
<comment type="caution">
    <text evidence="7">The sequence shown here is derived from an EMBL/GenBank/DDBJ whole genome shotgun (WGS) entry which is preliminary data.</text>
</comment>
<keyword evidence="2" id="KW-0285">Flavoprotein</keyword>
<comment type="cofactor">
    <cofactor evidence="1">
        <name>FAD</name>
        <dbReference type="ChEBI" id="CHEBI:57692"/>
    </cofactor>
</comment>